<keyword evidence="5 6" id="KW-0472">Membrane</keyword>
<sequence length="309" mass="30866">MGLFLLSWIIAPGSVSRSSIDALLPFAGILAIAAVGQTLVVMLRGIDLSLPGMVTLGALISSKYAADHDSLFAALIVVGLVAIGVGLVNGIAVTFFSVTPLVATLAVNAGLLGIATWYTGGTPSRAPDGVASFSLDKTLGVSNTVWLAIALVIVAAIATSRTSWGRRVVLVGANEHAARAAGVRVAAVQISGYVAAALCYAGAGVVLAGFVGSPNTNAGNSYLLPAIAAVVVGGTALTGGRGSVVGSAIGALFLSQLTQLVLSLGAPSSTQLILQAAVIAVAVLAQGVDFAALRKRLIGTRRLEGELQS</sequence>
<feature type="transmembrane region" description="Helical" evidence="6">
    <location>
        <begin position="219"/>
        <end position="237"/>
    </location>
</feature>
<dbReference type="Proteomes" id="UP000662818">
    <property type="component" value="Chromosome"/>
</dbReference>
<evidence type="ECO:0000256" key="1">
    <source>
        <dbReference type="ARBA" id="ARBA00004651"/>
    </source>
</evidence>
<keyword evidence="4 6" id="KW-1133">Transmembrane helix</keyword>
<evidence type="ECO:0000256" key="3">
    <source>
        <dbReference type="ARBA" id="ARBA00022692"/>
    </source>
</evidence>
<protein>
    <submittedName>
        <fullName evidence="7">ABC transporter permease</fullName>
    </submittedName>
</protein>
<keyword evidence="8" id="KW-1185">Reference proteome</keyword>
<name>A0ABX7PS21_9ACTN</name>
<dbReference type="InterPro" id="IPR001851">
    <property type="entry name" value="ABC_transp_permease"/>
</dbReference>
<evidence type="ECO:0000313" key="7">
    <source>
        <dbReference type="EMBL" id="QSR28803.1"/>
    </source>
</evidence>
<evidence type="ECO:0000256" key="4">
    <source>
        <dbReference type="ARBA" id="ARBA00022989"/>
    </source>
</evidence>
<proteinExistence type="predicted"/>
<dbReference type="PANTHER" id="PTHR32196">
    <property type="entry name" value="ABC TRANSPORTER PERMEASE PROTEIN YPHD-RELATED-RELATED"/>
    <property type="match status" value="1"/>
</dbReference>
<dbReference type="Pfam" id="PF02653">
    <property type="entry name" value="BPD_transp_2"/>
    <property type="match status" value="1"/>
</dbReference>
<dbReference type="EMBL" id="CP022295">
    <property type="protein sequence ID" value="QSR28803.1"/>
    <property type="molecule type" value="Genomic_DNA"/>
</dbReference>
<evidence type="ECO:0000256" key="6">
    <source>
        <dbReference type="SAM" id="Phobius"/>
    </source>
</evidence>
<feature type="transmembrane region" description="Helical" evidence="6">
    <location>
        <begin position="139"/>
        <end position="158"/>
    </location>
</feature>
<evidence type="ECO:0000256" key="2">
    <source>
        <dbReference type="ARBA" id="ARBA00022475"/>
    </source>
</evidence>
<comment type="subcellular location">
    <subcellularLocation>
        <location evidence="1">Cell membrane</location>
        <topology evidence="1">Multi-pass membrane protein</topology>
    </subcellularLocation>
</comment>
<feature type="transmembrane region" description="Helical" evidence="6">
    <location>
        <begin position="72"/>
        <end position="96"/>
    </location>
</feature>
<feature type="transmembrane region" description="Helical" evidence="6">
    <location>
        <begin position="26"/>
        <end position="43"/>
    </location>
</feature>
<feature type="transmembrane region" description="Helical" evidence="6">
    <location>
        <begin position="244"/>
        <end position="266"/>
    </location>
</feature>
<gene>
    <name evidence="7" type="ORF">CFH99_24580</name>
</gene>
<evidence type="ECO:0000256" key="5">
    <source>
        <dbReference type="ARBA" id="ARBA00023136"/>
    </source>
</evidence>
<evidence type="ECO:0000313" key="8">
    <source>
        <dbReference type="Proteomes" id="UP000662818"/>
    </source>
</evidence>
<dbReference type="CDD" id="cd06579">
    <property type="entry name" value="TM_PBP1_transp_AraH_like"/>
    <property type="match status" value="1"/>
</dbReference>
<reference evidence="7 8" key="1">
    <citation type="submission" date="2017-06" db="EMBL/GenBank/DDBJ databases">
        <title>Complete Genome Sequence of the Soil Carbazole-Degrading Bacterium Nocardioides aromaticivorans IC177.</title>
        <authorList>
            <person name="Vejarano F."/>
            <person name="Suzuki-Minakuchi C."/>
            <person name="Ohtsubo Y."/>
            <person name="Tsuda M."/>
            <person name="Okada K."/>
            <person name="Nojiri H."/>
        </authorList>
    </citation>
    <scope>NUCLEOTIDE SEQUENCE [LARGE SCALE GENOMIC DNA]</scope>
    <source>
        <strain evidence="7 8">IC177</strain>
    </source>
</reference>
<feature type="transmembrane region" description="Helical" evidence="6">
    <location>
        <begin position="101"/>
        <end position="119"/>
    </location>
</feature>
<feature type="transmembrane region" description="Helical" evidence="6">
    <location>
        <begin position="272"/>
        <end position="293"/>
    </location>
</feature>
<accession>A0ABX7PS21</accession>
<feature type="transmembrane region" description="Helical" evidence="6">
    <location>
        <begin position="193"/>
        <end position="213"/>
    </location>
</feature>
<keyword evidence="3 6" id="KW-0812">Transmembrane</keyword>
<keyword evidence="2" id="KW-1003">Cell membrane</keyword>
<organism evidence="7 8">
    <name type="scientific">Nocardioides aromaticivorans</name>
    <dbReference type="NCBI Taxonomy" id="200618"/>
    <lineage>
        <taxon>Bacteria</taxon>
        <taxon>Bacillati</taxon>
        <taxon>Actinomycetota</taxon>
        <taxon>Actinomycetes</taxon>
        <taxon>Propionibacteriales</taxon>
        <taxon>Nocardioidaceae</taxon>
        <taxon>Nocardioides</taxon>
    </lineage>
</organism>